<gene>
    <name evidence="1" type="ORF">DHETER_LOCUS8425</name>
</gene>
<reference evidence="1" key="1">
    <citation type="submission" date="2021-06" db="EMBL/GenBank/DDBJ databases">
        <authorList>
            <person name="Kallberg Y."/>
            <person name="Tangrot J."/>
            <person name="Rosling A."/>
        </authorList>
    </citation>
    <scope>NUCLEOTIDE SEQUENCE</scope>
    <source>
        <strain evidence="1">IL203A</strain>
    </source>
</reference>
<evidence type="ECO:0000313" key="2">
    <source>
        <dbReference type="Proteomes" id="UP000789702"/>
    </source>
</evidence>
<name>A0ACA9N4D3_9GLOM</name>
<dbReference type="Proteomes" id="UP000789702">
    <property type="component" value="Unassembled WGS sequence"/>
</dbReference>
<dbReference type="EMBL" id="CAJVPU010013339">
    <property type="protein sequence ID" value="CAG8631605.1"/>
    <property type="molecule type" value="Genomic_DNA"/>
</dbReference>
<evidence type="ECO:0000313" key="1">
    <source>
        <dbReference type="EMBL" id="CAG8631605.1"/>
    </source>
</evidence>
<organism evidence="1 2">
    <name type="scientific">Dentiscutata heterogama</name>
    <dbReference type="NCBI Taxonomy" id="1316150"/>
    <lineage>
        <taxon>Eukaryota</taxon>
        <taxon>Fungi</taxon>
        <taxon>Fungi incertae sedis</taxon>
        <taxon>Mucoromycota</taxon>
        <taxon>Glomeromycotina</taxon>
        <taxon>Glomeromycetes</taxon>
        <taxon>Diversisporales</taxon>
        <taxon>Gigasporaceae</taxon>
        <taxon>Dentiscutata</taxon>
    </lineage>
</organism>
<proteinExistence type="predicted"/>
<feature type="non-terminal residue" evidence="1">
    <location>
        <position position="1"/>
    </location>
</feature>
<sequence length="110" mass="13288">YPTLTFLAIRHPWNPSEIKIINRSCDGFTVPVATEILRRISINPRMSQANITEQSNRKHWIWKRLREAGDCPWCPKETQDLGHFRMKCRISKQLWERRYEWMEPRHSSQP</sequence>
<keyword evidence="2" id="KW-1185">Reference proteome</keyword>
<accession>A0ACA9N4D3</accession>
<protein>
    <submittedName>
        <fullName evidence="1">10756_t:CDS:1</fullName>
    </submittedName>
</protein>
<comment type="caution">
    <text evidence="1">The sequence shown here is derived from an EMBL/GenBank/DDBJ whole genome shotgun (WGS) entry which is preliminary data.</text>
</comment>